<dbReference type="Pfam" id="PF00404">
    <property type="entry name" value="Dockerin_1"/>
    <property type="match status" value="1"/>
</dbReference>
<protein>
    <submittedName>
        <fullName evidence="5">Leucine-rich repeat protein</fullName>
    </submittedName>
</protein>
<dbReference type="EMBL" id="DVNG01000031">
    <property type="protein sequence ID" value="HIU49801.1"/>
    <property type="molecule type" value="Genomic_DNA"/>
</dbReference>
<evidence type="ECO:0000256" key="1">
    <source>
        <dbReference type="ARBA" id="ARBA00023295"/>
    </source>
</evidence>
<dbReference type="Gene3D" id="2.60.120.260">
    <property type="entry name" value="Galactose-binding domain-like"/>
    <property type="match status" value="1"/>
</dbReference>
<dbReference type="Gene3D" id="1.10.1330.10">
    <property type="entry name" value="Dockerin domain"/>
    <property type="match status" value="1"/>
</dbReference>
<dbReference type="Pfam" id="PF13306">
    <property type="entry name" value="LRR_5"/>
    <property type="match status" value="1"/>
</dbReference>
<dbReference type="CDD" id="cd14256">
    <property type="entry name" value="Dockerin_I"/>
    <property type="match status" value="1"/>
</dbReference>
<evidence type="ECO:0000256" key="2">
    <source>
        <dbReference type="SAM" id="SignalP"/>
    </source>
</evidence>
<sequence>MLKKMLSVLMAASMLLSVFAVSFTSASAAESPQITGVTGYAESEDPTRVMGDAVDGNTETFWHTKFNSNEVNFETDTKNSYYLDLGAEYFVDKFEYVPKQRADKNGKITDFELYGTLDTDRENADWSLITTVNGWTYGTSGEGTERHSVEIADPKPWRMIKITVKGSTKNDGDPNSFICAAEFKVFGTEEPSEVSVWEYEEVGTDSARITKYNGTDVNVVIPETIDGRTVSSIGAMSTSTSVFAEAYNNGVMIESVEMPDTVKLINQHAFRGIASLKTVKLSQNLTEIRTSAFLDCFSLEIIDIPATVTEIGNNAFIGCEALKTVIIRGKNTYINNAGASAYTAAFGFMEISQKTKIEGITMVGEEKSFAQSYTKKYPHINFMSIDDYERGGILGDVNGDGELTIDDVTLIQMYIVGMPVENFNVELADVNEDGQISIYDATLVQIKIVNK</sequence>
<dbReference type="Pfam" id="PF00754">
    <property type="entry name" value="F5_F8_type_C"/>
    <property type="match status" value="1"/>
</dbReference>
<dbReference type="InterPro" id="IPR002105">
    <property type="entry name" value="Dockerin_1_rpt"/>
</dbReference>
<evidence type="ECO:0000259" key="3">
    <source>
        <dbReference type="PROSITE" id="PS50022"/>
    </source>
</evidence>
<keyword evidence="1" id="KW-0378">Hydrolase</keyword>
<dbReference type="InterPro" id="IPR036439">
    <property type="entry name" value="Dockerin_dom_sf"/>
</dbReference>
<dbReference type="InterPro" id="IPR053139">
    <property type="entry name" value="Surface_bspA-like"/>
</dbReference>
<keyword evidence="2" id="KW-0732">Signal</keyword>
<keyword evidence="1" id="KW-0326">Glycosidase</keyword>
<dbReference type="PROSITE" id="PS50022">
    <property type="entry name" value="FA58C_3"/>
    <property type="match status" value="1"/>
</dbReference>
<feature type="domain" description="F5/8 type C" evidence="3">
    <location>
        <begin position="16"/>
        <end position="188"/>
    </location>
</feature>
<evidence type="ECO:0000259" key="4">
    <source>
        <dbReference type="PROSITE" id="PS51766"/>
    </source>
</evidence>
<accession>A0A9D1LXJ3</accession>
<dbReference type="PANTHER" id="PTHR45661:SF3">
    <property type="entry name" value="IG-LIKE DOMAIN-CONTAINING PROTEIN"/>
    <property type="match status" value="1"/>
</dbReference>
<dbReference type="InterPro" id="IPR032675">
    <property type="entry name" value="LRR_dom_sf"/>
</dbReference>
<reference evidence="5" key="2">
    <citation type="journal article" date="2021" name="PeerJ">
        <title>Extensive microbial diversity within the chicken gut microbiome revealed by metagenomics and culture.</title>
        <authorList>
            <person name="Gilroy R."/>
            <person name="Ravi A."/>
            <person name="Getino M."/>
            <person name="Pursley I."/>
            <person name="Horton D.L."/>
            <person name="Alikhan N.F."/>
            <person name="Baker D."/>
            <person name="Gharbi K."/>
            <person name="Hall N."/>
            <person name="Watson M."/>
            <person name="Adriaenssens E.M."/>
            <person name="Foster-Nyarko E."/>
            <person name="Jarju S."/>
            <person name="Secka A."/>
            <person name="Antonio M."/>
            <person name="Oren A."/>
            <person name="Chaudhuri R.R."/>
            <person name="La Ragione R."/>
            <person name="Hildebrand F."/>
            <person name="Pallen M.J."/>
        </authorList>
    </citation>
    <scope>NUCLEOTIDE SEQUENCE</scope>
    <source>
        <strain evidence="5">ChiGjej1B1-1684</strain>
    </source>
</reference>
<evidence type="ECO:0000313" key="5">
    <source>
        <dbReference type="EMBL" id="HIU49801.1"/>
    </source>
</evidence>
<dbReference type="InterPro" id="IPR018247">
    <property type="entry name" value="EF_Hand_1_Ca_BS"/>
</dbReference>
<dbReference type="InterPro" id="IPR026906">
    <property type="entry name" value="LRR_5"/>
</dbReference>
<feature type="signal peptide" evidence="2">
    <location>
        <begin position="1"/>
        <end position="28"/>
    </location>
</feature>
<dbReference type="PROSITE" id="PS00018">
    <property type="entry name" value="EF_HAND_1"/>
    <property type="match status" value="1"/>
</dbReference>
<dbReference type="InterPro" id="IPR000421">
    <property type="entry name" value="FA58C"/>
</dbReference>
<evidence type="ECO:0000313" key="6">
    <source>
        <dbReference type="Proteomes" id="UP000824118"/>
    </source>
</evidence>
<reference evidence="5" key="1">
    <citation type="submission" date="2020-10" db="EMBL/GenBank/DDBJ databases">
        <authorList>
            <person name="Gilroy R."/>
        </authorList>
    </citation>
    <scope>NUCLEOTIDE SEQUENCE</scope>
    <source>
        <strain evidence="5">ChiGjej1B1-1684</strain>
    </source>
</reference>
<dbReference type="AlphaFoldDB" id="A0A9D1LXJ3"/>
<proteinExistence type="predicted"/>
<comment type="caution">
    <text evidence="5">The sequence shown here is derived from an EMBL/GenBank/DDBJ whole genome shotgun (WGS) entry which is preliminary data.</text>
</comment>
<dbReference type="Proteomes" id="UP000824118">
    <property type="component" value="Unassembled WGS sequence"/>
</dbReference>
<dbReference type="SUPFAM" id="SSF49785">
    <property type="entry name" value="Galactose-binding domain-like"/>
    <property type="match status" value="1"/>
</dbReference>
<dbReference type="SUPFAM" id="SSF52058">
    <property type="entry name" value="L domain-like"/>
    <property type="match status" value="1"/>
</dbReference>
<dbReference type="SUPFAM" id="SSF63446">
    <property type="entry name" value="Type I dockerin domain"/>
    <property type="match status" value="1"/>
</dbReference>
<dbReference type="PANTHER" id="PTHR45661">
    <property type="entry name" value="SURFACE ANTIGEN"/>
    <property type="match status" value="1"/>
</dbReference>
<dbReference type="GO" id="GO:0004553">
    <property type="term" value="F:hydrolase activity, hydrolyzing O-glycosyl compounds"/>
    <property type="evidence" value="ECO:0007669"/>
    <property type="project" value="InterPro"/>
</dbReference>
<dbReference type="Gene3D" id="3.80.10.10">
    <property type="entry name" value="Ribonuclease Inhibitor"/>
    <property type="match status" value="1"/>
</dbReference>
<feature type="domain" description="Dockerin" evidence="4">
    <location>
        <begin position="390"/>
        <end position="451"/>
    </location>
</feature>
<dbReference type="InterPro" id="IPR008979">
    <property type="entry name" value="Galactose-bd-like_sf"/>
</dbReference>
<feature type="chain" id="PRO_5039525380" evidence="2">
    <location>
        <begin position="29"/>
        <end position="451"/>
    </location>
</feature>
<dbReference type="InterPro" id="IPR016134">
    <property type="entry name" value="Dockerin_dom"/>
</dbReference>
<organism evidence="5 6">
    <name type="scientific">Candidatus Limousia pullorum</name>
    <dbReference type="NCBI Taxonomy" id="2840860"/>
    <lineage>
        <taxon>Bacteria</taxon>
        <taxon>Bacillati</taxon>
        <taxon>Bacillota</taxon>
        <taxon>Clostridia</taxon>
        <taxon>Eubacteriales</taxon>
        <taxon>Oscillospiraceae</taxon>
        <taxon>Oscillospiraceae incertae sedis</taxon>
        <taxon>Candidatus Limousia</taxon>
    </lineage>
</organism>
<dbReference type="PROSITE" id="PS51766">
    <property type="entry name" value="DOCKERIN"/>
    <property type="match status" value="1"/>
</dbReference>
<name>A0A9D1LXJ3_9FIRM</name>
<gene>
    <name evidence="5" type="ORF">IAD22_02140</name>
</gene>
<dbReference type="GO" id="GO:0000272">
    <property type="term" value="P:polysaccharide catabolic process"/>
    <property type="evidence" value="ECO:0007669"/>
    <property type="project" value="InterPro"/>
</dbReference>